<evidence type="ECO:0000256" key="1">
    <source>
        <dbReference type="SAM" id="SignalP"/>
    </source>
</evidence>
<gene>
    <name evidence="3" type="ORF">GWC95_09265</name>
</gene>
<dbReference type="InterPro" id="IPR000073">
    <property type="entry name" value="AB_hydrolase_1"/>
</dbReference>
<dbReference type="EMBL" id="JAACJS010000012">
    <property type="protein sequence ID" value="NCI50110.1"/>
    <property type="molecule type" value="Genomic_DNA"/>
</dbReference>
<dbReference type="PRINTS" id="PR00111">
    <property type="entry name" value="ABHYDROLASE"/>
</dbReference>
<keyword evidence="1" id="KW-0732">Signal</keyword>
<dbReference type="Proteomes" id="UP000753802">
    <property type="component" value="Unassembled WGS sequence"/>
</dbReference>
<feature type="chain" id="PRO_5047071738" evidence="1">
    <location>
        <begin position="22"/>
        <end position="291"/>
    </location>
</feature>
<feature type="domain" description="AB hydrolase-1" evidence="2">
    <location>
        <begin position="48"/>
        <end position="279"/>
    </location>
</feature>
<dbReference type="PRINTS" id="PR00412">
    <property type="entry name" value="EPOXHYDRLASE"/>
</dbReference>
<dbReference type="Pfam" id="PF00561">
    <property type="entry name" value="Abhydrolase_1"/>
    <property type="match status" value="1"/>
</dbReference>
<keyword evidence="4" id="KW-1185">Reference proteome</keyword>
<dbReference type="RefSeq" id="WP_161818419.1">
    <property type="nucleotide sequence ID" value="NZ_JAACJS010000012.1"/>
</dbReference>
<name>A0ABW9ZSL9_9BACT</name>
<dbReference type="Gene3D" id="3.40.50.1820">
    <property type="entry name" value="alpha/beta hydrolase"/>
    <property type="match status" value="1"/>
</dbReference>
<keyword evidence="3" id="KW-0378">Hydrolase</keyword>
<sequence>MNRILLIGLCTIAVLQSFAQAAAPKTFGYLSAGKLKIYYCDQGKGPAVVLLHPGFLDMHIWDRQADSLAKDHRVIQLDLPGHGQSAGVDTSIRIAEVIYRVMRVLNVPKASFAGISLGASCVIDFALAHPEKVSKLVLCSPAVNGWEDVMKSDTMGKRVYVRPDSYFNTNEPDLVVENFIHYWLDGPYRETAPVDAAVRAYVTNTASGKVKRKNVTGPLFDKRVAAKRISQVRKPLLVLYGRLDIPFTRQVSEFLRNKIKNTQVRVVDSAAHLFVLEKPEVIRNHLKEWLQ</sequence>
<protein>
    <submittedName>
        <fullName evidence="3">Alpha/beta hydrolase</fullName>
    </submittedName>
</protein>
<dbReference type="InterPro" id="IPR050266">
    <property type="entry name" value="AB_hydrolase_sf"/>
</dbReference>
<reference evidence="3 4" key="1">
    <citation type="submission" date="2020-01" db="EMBL/GenBank/DDBJ databases">
        <title>Genome analysis.</title>
        <authorList>
            <person name="Wu S."/>
            <person name="Wang G."/>
        </authorList>
    </citation>
    <scope>NUCLEOTIDE SEQUENCE [LARGE SCALE GENOMIC DNA]</scope>
    <source>
        <strain evidence="3 4">SYL130</strain>
    </source>
</reference>
<evidence type="ECO:0000313" key="3">
    <source>
        <dbReference type="EMBL" id="NCI50110.1"/>
    </source>
</evidence>
<feature type="signal peptide" evidence="1">
    <location>
        <begin position="1"/>
        <end position="21"/>
    </location>
</feature>
<proteinExistence type="predicted"/>
<comment type="caution">
    <text evidence="3">The sequence shown here is derived from an EMBL/GenBank/DDBJ whole genome shotgun (WGS) entry which is preliminary data.</text>
</comment>
<evidence type="ECO:0000313" key="4">
    <source>
        <dbReference type="Proteomes" id="UP000753802"/>
    </source>
</evidence>
<dbReference type="InterPro" id="IPR029058">
    <property type="entry name" value="AB_hydrolase_fold"/>
</dbReference>
<evidence type="ECO:0000259" key="2">
    <source>
        <dbReference type="Pfam" id="PF00561"/>
    </source>
</evidence>
<dbReference type="InterPro" id="IPR000639">
    <property type="entry name" value="Epox_hydrolase-like"/>
</dbReference>
<dbReference type="SUPFAM" id="SSF53474">
    <property type="entry name" value="alpha/beta-Hydrolases"/>
    <property type="match status" value="1"/>
</dbReference>
<dbReference type="GO" id="GO:0016787">
    <property type="term" value="F:hydrolase activity"/>
    <property type="evidence" value="ECO:0007669"/>
    <property type="project" value="UniProtKB-KW"/>
</dbReference>
<accession>A0ABW9ZSL9</accession>
<organism evidence="3 4">
    <name type="scientific">Sediminibacterium roseum</name>
    <dbReference type="NCBI Taxonomy" id="1978412"/>
    <lineage>
        <taxon>Bacteria</taxon>
        <taxon>Pseudomonadati</taxon>
        <taxon>Bacteroidota</taxon>
        <taxon>Chitinophagia</taxon>
        <taxon>Chitinophagales</taxon>
        <taxon>Chitinophagaceae</taxon>
        <taxon>Sediminibacterium</taxon>
    </lineage>
</organism>
<dbReference type="PANTHER" id="PTHR43798">
    <property type="entry name" value="MONOACYLGLYCEROL LIPASE"/>
    <property type="match status" value="1"/>
</dbReference>